<evidence type="ECO:0000313" key="3">
    <source>
        <dbReference type="Proteomes" id="UP000320184"/>
    </source>
</evidence>
<evidence type="ECO:0000256" key="1">
    <source>
        <dbReference type="SAM" id="MobiDB-lite"/>
    </source>
</evidence>
<feature type="region of interest" description="Disordered" evidence="1">
    <location>
        <begin position="709"/>
        <end position="728"/>
    </location>
</feature>
<dbReference type="Proteomes" id="UP000320184">
    <property type="component" value="Unassembled WGS sequence"/>
</dbReference>
<protein>
    <submittedName>
        <fullName evidence="2">Uncharacterized protein</fullName>
    </submittedName>
</protein>
<accession>A0A538SH75</accession>
<gene>
    <name evidence="2" type="ORF">E6K73_07380</name>
</gene>
<evidence type="ECO:0000313" key="2">
    <source>
        <dbReference type="EMBL" id="TMQ50716.1"/>
    </source>
</evidence>
<organism evidence="2 3">
    <name type="scientific">Eiseniibacteriota bacterium</name>
    <dbReference type="NCBI Taxonomy" id="2212470"/>
    <lineage>
        <taxon>Bacteria</taxon>
        <taxon>Candidatus Eiseniibacteriota</taxon>
    </lineage>
</organism>
<feature type="compositionally biased region" description="Polar residues" evidence="1">
    <location>
        <begin position="715"/>
        <end position="728"/>
    </location>
</feature>
<comment type="caution">
    <text evidence="2">The sequence shown here is derived from an EMBL/GenBank/DDBJ whole genome shotgun (WGS) entry which is preliminary data.</text>
</comment>
<proteinExistence type="predicted"/>
<dbReference type="AlphaFoldDB" id="A0A538SH75"/>
<name>A0A538SH75_UNCEI</name>
<dbReference type="EMBL" id="VBOT01000093">
    <property type="protein sequence ID" value="TMQ50716.1"/>
    <property type="molecule type" value="Genomic_DNA"/>
</dbReference>
<reference evidence="2 3" key="1">
    <citation type="journal article" date="2019" name="Nat. Microbiol.">
        <title>Mediterranean grassland soil C-N compound turnover is dependent on rainfall and depth, and is mediated by genomically divergent microorganisms.</title>
        <authorList>
            <person name="Diamond S."/>
            <person name="Andeer P.F."/>
            <person name="Li Z."/>
            <person name="Crits-Christoph A."/>
            <person name="Burstein D."/>
            <person name="Anantharaman K."/>
            <person name="Lane K.R."/>
            <person name="Thomas B.C."/>
            <person name="Pan C."/>
            <person name="Northen T.R."/>
            <person name="Banfield J.F."/>
        </authorList>
    </citation>
    <scope>NUCLEOTIDE SEQUENCE [LARGE SCALE GENOMIC DNA]</scope>
    <source>
        <strain evidence="2">WS_3</strain>
    </source>
</reference>
<sequence>MLHRTVPRRALMTHLKILVLALLLLVIGAAIMTPAGRAQSTPSARFAFADTTLLRDTLGLQFGSLLRLADSLGVLPDSLRAWSVRYLHNPERLVFLADSLRLPIDSVGPRIERERSNPLASNVERANDFSYRSSYNIQQTSSSWTNGSDYNLVLGPVYVRNVTSVLMDRYRFGGRTSLRQTRSADTEAGWKFSPDLSLGGRVNLDRFNSSNSGGVPGEAETKNEYQFSFHGRQAPSETWNSDIDFFSGLLDLRNSRQLKRGVTGNLHGSAHFVAGKWLTHDFDGQVSGNLARTRATGISILENTRDASTNLHGTLGMFAGSPLPLNLNYDLRRSRVQTVVPLVTTFRDTSRDTTIRTVSVQTEDVHTDDSGVDLSTQLRRDASRYISFSGRLDRTRQATASSLESQNSRDGGGFNTIGNYVLAGWEWSGKLSLDRGISQFPHRDTTGGYTERVHARSVETTLSRNLGSKVVLKATGGVRLESYRYSIIDRYAAPPVARDQYRQSYRIDCLYNRSIKSSTSVALEVARSLFVNIPSASTAANNEDRTYSAEWRWSYRLLSGLTANQRNQLIADYVYYTFLPANNRLTMDYSTVTTLNATVTPRLRLDVTHNARFQPSGNYRPIDGTVPYFSKADESRNYTLSTAISYQPTAGISITLQDDYFASGRDGTLNGQVVPQRDSRTMNFSGGLNLNLPLGPKGRLSGDIRRSYRADRSTGYVSGQPQYPPQSATDYWNGRLDISWKP</sequence>